<feature type="region of interest" description="Disordered" evidence="1">
    <location>
        <begin position="1"/>
        <end position="218"/>
    </location>
</feature>
<evidence type="ECO:0000313" key="2">
    <source>
        <dbReference type="EMBL" id="KAJ1165480.1"/>
    </source>
</evidence>
<dbReference type="Proteomes" id="UP001066276">
    <property type="component" value="Chromosome 4_2"/>
</dbReference>
<dbReference type="EMBL" id="JANPWB010000008">
    <property type="protein sequence ID" value="KAJ1165480.1"/>
    <property type="molecule type" value="Genomic_DNA"/>
</dbReference>
<keyword evidence="3" id="KW-1185">Reference proteome</keyword>
<evidence type="ECO:0000313" key="3">
    <source>
        <dbReference type="Proteomes" id="UP001066276"/>
    </source>
</evidence>
<protein>
    <submittedName>
        <fullName evidence="2">Uncharacterized protein</fullName>
    </submittedName>
</protein>
<feature type="compositionally biased region" description="Basic residues" evidence="1">
    <location>
        <begin position="203"/>
        <end position="218"/>
    </location>
</feature>
<name>A0AAV7SN81_PLEWA</name>
<evidence type="ECO:0000256" key="1">
    <source>
        <dbReference type="SAM" id="MobiDB-lite"/>
    </source>
</evidence>
<feature type="compositionally biased region" description="Basic and acidic residues" evidence="1">
    <location>
        <begin position="103"/>
        <end position="128"/>
    </location>
</feature>
<sequence>MPASQAGPPAFSSVHKGPTGSQARPPEVDPRRQVYLAEIQGQGDPPAHSTIQRPSGPLARGSRPLSSTGGGRHRLLPKPASTSPVGPGRWQRAAGRTALPARNPKERPPPQEPSPARDSRGPSGDGERGLLASARSRGVRPSIVGPGQRQKSMPHHRGARSPQARALCLTQAACRTALTRSPPVRSSVRRAHRSRASASPRGPRSRYRPQSRLLFKRH</sequence>
<dbReference type="AlphaFoldDB" id="A0AAV7SN81"/>
<accession>A0AAV7SN81</accession>
<reference evidence="2" key="1">
    <citation type="journal article" date="2022" name="bioRxiv">
        <title>Sequencing and chromosome-scale assembly of the giantPleurodeles waltlgenome.</title>
        <authorList>
            <person name="Brown T."/>
            <person name="Elewa A."/>
            <person name="Iarovenko S."/>
            <person name="Subramanian E."/>
            <person name="Araus A.J."/>
            <person name="Petzold A."/>
            <person name="Susuki M."/>
            <person name="Suzuki K.-i.T."/>
            <person name="Hayashi T."/>
            <person name="Toyoda A."/>
            <person name="Oliveira C."/>
            <person name="Osipova E."/>
            <person name="Leigh N.D."/>
            <person name="Simon A."/>
            <person name="Yun M.H."/>
        </authorList>
    </citation>
    <scope>NUCLEOTIDE SEQUENCE</scope>
    <source>
        <strain evidence="2">20211129_DDA</strain>
        <tissue evidence="2">Liver</tissue>
    </source>
</reference>
<proteinExistence type="predicted"/>
<gene>
    <name evidence="2" type="ORF">NDU88_005908</name>
</gene>
<organism evidence="2 3">
    <name type="scientific">Pleurodeles waltl</name>
    <name type="common">Iberian ribbed newt</name>
    <dbReference type="NCBI Taxonomy" id="8319"/>
    <lineage>
        <taxon>Eukaryota</taxon>
        <taxon>Metazoa</taxon>
        <taxon>Chordata</taxon>
        <taxon>Craniata</taxon>
        <taxon>Vertebrata</taxon>
        <taxon>Euteleostomi</taxon>
        <taxon>Amphibia</taxon>
        <taxon>Batrachia</taxon>
        <taxon>Caudata</taxon>
        <taxon>Salamandroidea</taxon>
        <taxon>Salamandridae</taxon>
        <taxon>Pleurodelinae</taxon>
        <taxon>Pleurodeles</taxon>
    </lineage>
</organism>
<comment type="caution">
    <text evidence="2">The sequence shown here is derived from an EMBL/GenBank/DDBJ whole genome shotgun (WGS) entry which is preliminary data.</text>
</comment>